<dbReference type="Proteomes" id="UP000694564">
    <property type="component" value="Chromosome 17"/>
</dbReference>
<dbReference type="GeneTree" id="ENSGT00940000156905"/>
<sequence>MADEGPRKGSVSALVSRTNGLTKSAALACGPAKPGASGDSRMLVIKNFRDRPRLPDNYTQDTWRKLHEAVRAIQGSTSIRYNLEELYQVSATGRRRRRWGRAAGRPRSQPQVSWPRGDPYRAFRPPAGGSRCPRRPASCSASLRPALRRAGWRLPGRLPSRSLAFCPDSWK</sequence>
<dbReference type="Ensembl" id="ENSSVLT00005020282.1">
    <property type="protein sequence ID" value="ENSSVLP00005018224.1"/>
    <property type="gene ID" value="ENSSVLG00005014626.1"/>
</dbReference>
<reference evidence="2" key="2">
    <citation type="submission" date="2025-09" db="UniProtKB">
        <authorList>
            <consortium name="Ensembl"/>
        </authorList>
    </citation>
    <scope>IDENTIFICATION</scope>
</reference>
<proteinExistence type="predicted"/>
<feature type="region of interest" description="Disordered" evidence="1">
    <location>
        <begin position="97"/>
        <end position="139"/>
    </location>
</feature>
<accession>A0A8D2D1T2</accession>
<evidence type="ECO:0000313" key="3">
    <source>
        <dbReference type="Proteomes" id="UP000694564"/>
    </source>
</evidence>
<dbReference type="AlphaFoldDB" id="A0A8D2D1T2"/>
<dbReference type="OrthoDB" id="9807758at2759"/>
<name>A0A8D2D1T2_SCIVU</name>
<evidence type="ECO:0000313" key="2">
    <source>
        <dbReference type="Ensembl" id="ENSSVLP00005018224.1"/>
    </source>
</evidence>
<protein>
    <recommendedName>
        <fullName evidence="4">Cullin 4A</fullName>
    </recommendedName>
</protein>
<keyword evidence="3" id="KW-1185">Reference proteome</keyword>
<reference evidence="2" key="1">
    <citation type="submission" date="2025-08" db="UniProtKB">
        <authorList>
            <consortium name="Ensembl"/>
        </authorList>
    </citation>
    <scope>IDENTIFICATION</scope>
</reference>
<evidence type="ECO:0000256" key="1">
    <source>
        <dbReference type="SAM" id="MobiDB-lite"/>
    </source>
</evidence>
<evidence type="ECO:0008006" key="4">
    <source>
        <dbReference type="Google" id="ProtNLM"/>
    </source>
</evidence>
<dbReference type="Gene3D" id="1.20.1310.10">
    <property type="entry name" value="Cullin Repeats"/>
    <property type="match status" value="1"/>
</dbReference>
<organism evidence="2 3">
    <name type="scientific">Sciurus vulgaris</name>
    <name type="common">Eurasian red squirrel</name>
    <dbReference type="NCBI Taxonomy" id="55149"/>
    <lineage>
        <taxon>Eukaryota</taxon>
        <taxon>Metazoa</taxon>
        <taxon>Chordata</taxon>
        <taxon>Craniata</taxon>
        <taxon>Vertebrata</taxon>
        <taxon>Euteleostomi</taxon>
        <taxon>Mammalia</taxon>
        <taxon>Eutheria</taxon>
        <taxon>Euarchontoglires</taxon>
        <taxon>Glires</taxon>
        <taxon>Rodentia</taxon>
        <taxon>Sciuromorpha</taxon>
        <taxon>Sciuridae</taxon>
        <taxon>Sciurinae</taxon>
        <taxon>Sciurini</taxon>
        <taxon>Sciurus</taxon>
    </lineage>
</organism>